<evidence type="ECO:0000256" key="2">
    <source>
        <dbReference type="ARBA" id="ARBA00005695"/>
    </source>
</evidence>
<dbReference type="PROSITE" id="PS01040">
    <property type="entry name" value="SBP_BACTERIAL_5"/>
    <property type="match status" value="1"/>
</dbReference>
<feature type="domain" description="Solute-binding protein family 5" evidence="6">
    <location>
        <begin position="100"/>
        <end position="487"/>
    </location>
</feature>
<reference evidence="7 8" key="1">
    <citation type="submission" date="2016-11" db="EMBL/GenBank/DDBJ databases">
        <authorList>
            <person name="Manzoor S."/>
        </authorList>
    </citation>
    <scope>NUCLEOTIDE SEQUENCE [LARGE SCALE GENOMIC DNA]</scope>
    <source>
        <strain evidence="7">Clostridium ultunense strain Esp</strain>
    </source>
</reference>
<protein>
    <submittedName>
        <fullName evidence="7">Oligopeptide ABC transporter, periplasmic oligopeptide-binding protein OppA (TC 3.A.1.5.1)</fullName>
    </submittedName>
</protein>
<dbReference type="OrthoDB" id="9772924at2"/>
<evidence type="ECO:0000259" key="6">
    <source>
        <dbReference type="Pfam" id="PF00496"/>
    </source>
</evidence>
<dbReference type="InterPro" id="IPR030678">
    <property type="entry name" value="Peptide/Ni-bd"/>
</dbReference>
<dbReference type="GO" id="GO:1904680">
    <property type="term" value="F:peptide transmembrane transporter activity"/>
    <property type="evidence" value="ECO:0007669"/>
    <property type="project" value="TreeGrafter"/>
</dbReference>
<evidence type="ECO:0000256" key="4">
    <source>
        <dbReference type="SAM" id="MobiDB-lite"/>
    </source>
</evidence>
<dbReference type="GO" id="GO:0015833">
    <property type="term" value="P:peptide transport"/>
    <property type="evidence" value="ECO:0007669"/>
    <property type="project" value="TreeGrafter"/>
</dbReference>
<dbReference type="GO" id="GO:0043190">
    <property type="term" value="C:ATP-binding cassette (ABC) transporter complex"/>
    <property type="evidence" value="ECO:0007669"/>
    <property type="project" value="InterPro"/>
</dbReference>
<dbReference type="RefSeq" id="WP_109840395.1">
    <property type="nucleotide sequence ID" value="NZ_LT669839.1"/>
</dbReference>
<feature type="chain" id="PRO_5039647089" evidence="5">
    <location>
        <begin position="21"/>
        <end position="574"/>
    </location>
</feature>
<dbReference type="GO" id="GO:0042597">
    <property type="term" value="C:periplasmic space"/>
    <property type="evidence" value="ECO:0007669"/>
    <property type="project" value="UniProtKB-ARBA"/>
</dbReference>
<comment type="subcellular location">
    <subcellularLocation>
        <location evidence="1">Cell membrane</location>
        <topology evidence="1">Lipid-anchor</topology>
    </subcellularLocation>
</comment>
<dbReference type="PIRSF" id="PIRSF002741">
    <property type="entry name" value="MppA"/>
    <property type="match status" value="1"/>
</dbReference>
<dbReference type="Gene3D" id="3.10.105.10">
    <property type="entry name" value="Dipeptide-binding Protein, Domain 3"/>
    <property type="match status" value="1"/>
</dbReference>
<evidence type="ECO:0000256" key="5">
    <source>
        <dbReference type="SAM" id="SignalP"/>
    </source>
</evidence>
<dbReference type="PANTHER" id="PTHR30290">
    <property type="entry name" value="PERIPLASMIC BINDING COMPONENT OF ABC TRANSPORTER"/>
    <property type="match status" value="1"/>
</dbReference>
<evidence type="ECO:0000256" key="3">
    <source>
        <dbReference type="ARBA" id="ARBA00022729"/>
    </source>
</evidence>
<dbReference type="SUPFAM" id="SSF53850">
    <property type="entry name" value="Periplasmic binding protein-like II"/>
    <property type="match status" value="1"/>
</dbReference>
<dbReference type="InterPro" id="IPR039424">
    <property type="entry name" value="SBP_5"/>
</dbReference>
<proteinExistence type="inferred from homology"/>
<accession>A0A1M4PJ94</accession>
<evidence type="ECO:0000256" key="1">
    <source>
        <dbReference type="ARBA" id="ARBA00004193"/>
    </source>
</evidence>
<dbReference type="Pfam" id="PF00496">
    <property type="entry name" value="SBP_bac_5"/>
    <property type="match status" value="1"/>
</dbReference>
<comment type="similarity">
    <text evidence="2">Belongs to the bacterial solute-binding protein 5 family.</text>
</comment>
<dbReference type="PANTHER" id="PTHR30290:SF81">
    <property type="entry name" value="OLIGOPEPTIDE-BINDING PROTEIN OPPA"/>
    <property type="match status" value="1"/>
</dbReference>
<dbReference type="Gene3D" id="3.90.76.10">
    <property type="entry name" value="Dipeptide-binding Protein, Domain 1"/>
    <property type="match status" value="1"/>
</dbReference>
<dbReference type="EMBL" id="LT669839">
    <property type="protein sequence ID" value="SHD75519.1"/>
    <property type="molecule type" value="Genomic_DNA"/>
</dbReference>
<keyword evidence="3 5" id="KW-0732">Signal</keyword>
<dbReference type="PROSITE" id="PS51257">
    <property type="entry name" value="PROKAR_LIPOPROTEIN"/>
    <property type="match status" value="1"/>
</dbReference>
<evidence type="ECO:0000313" key="8">
    <source>
        <dbReference type="Proteomes" id="UP000245423"/>
    </source>
</evidence>
<feature type="region of interest" description="Disordered" evidence="4">
    <location>
        <begin position="27"/>
        <end position="53"/>
    </location>
</feature>
<feature type="signal peptide" evidence="5">
    <location>
        <begin position="1"/>
        <end position="20"/>
    </location>
</feature>
<sequence length="574" mass="65615">MKRKLSLLLALVLVLSVFLAACGKTEEPADVGSDEPTETEAPEEGAKNPAKDREGADNTIIIGMTEAKGELMPVYYSTGYDGYVVDYMFDQLFTNDEAGEYIPHVAKEWEISDDKLTYTFHLRDDVKFADGTPLTAHDVEFTYLAMADPNYDGRYFAYVDGLVGYEEYAEGNAENLSGVVVHDDYTISFTFKEPRVANFTYCNMHIMPKHHYDFEKGDIEALKAKMRDPLGSGGYSFVHLEPGQYIELKANMDYFLGAPKIENLILKFTTAETYMAELEKGTIDVQNSVTNTVENKETMEAMGFVHLNAFPNNGYAYIGLNHSDPRLADKNVRQALVYGLDRQSFVTNFFKGHGQVCHVPLSPVSWAYTDTLAEKMNKYEYNPDKAVELLEEAGWKLGSDGIREKDGMKLKFVYSTYPDSEWVEQLIPVLIDNWGKIGVAIEINYMDFNALSDAVYEEHDFDMYNMAWSLTVDPDSYSVYHSSQTRKAGNNAVQFINEKNDQLLEAGRKEFDQEKRKEIYEEWALNINEELPSYIYIYQREEWNMVNDRIKGFECSPFVDMSYPQVYLNMEIVK</sequence>
<name>A0A1M4PJ94_9FIRM</name>
<dbReference type="InterPro" id="IPR000914">
    <property type="entry name" value="SBP_5_dom"/>
</dbReference>
<keyword evidence="8" id="KW-1185">Reference proteome</keyword>
<feature type="compositionally biased region" description="Acidic residues" evidence="4">
    <location>
        <begin position="28"/>
        <end position="43"/>
    </location>
</feature>
<dbReference type="AlphaFoldDB" id="A0A1M4PJ94"/>
<dbReference type="InterPro" id="IPR023765">
    <property type="entry name" value="SBP_5_CS"/>
</dbReference>
<gene>
    <name evidence="7" type="ORF">CUESP1_0120</name>
</gene>
<dbReference type="Gene3D" id="3.40.190.10">
    <property type="entry name" value="Periplasmic binding protein-like II"/>
    <property type="match status" value="1"/>
</dbReference>
<feature type="compositionally biased region" description="Basic and acidic residues" evidence="4">
    <location>
        <begin position="44"/>
        <end position="53"/>
    </location>
</feature>
<dbReference type="Proteomes" id="UP000245423">
    <property type="component" value="Chromosome 1"/>
</dbReference>
<organism evidence="7 8">
    <name type="scientific">[Clostridium] ultunense Esp</name>
    <dbReference type="NCBI Taxonomy" id="1288971"/>
    <lineage>
        <taxon>Bacteria</taxon>
        <taxon>Bacillati</taxon>
        <taxon>Bacillota</taxon>
        <taxon>Tissierellia</taxon>
        <taxon>Tissierellales</taxon>
        <taxon>Tepidimicrobiaceae</taxon>
        <taxon>Schnuerera</taxon>
    </lineage>
</organism>
<evidence type="ECO:0000313" key="7">
    <source>
        <dbReference type="EMBL" id="SHD75519.1"/>
    </source>
</evidence>